<organism evidence="2 3">
    <name type="scientific">Myroides guanonis</name>
    <dbReference type="NCBI Taxonomy" id="1150112"/>
    <lineage>
        <taxon>Bacteria</taxon>
        <taxon>Pseudomonadati</taxon>
        <taxon>Bacteroidota</taxon>
        <taxon>Flavobacteriia</taxon>
        <taxon>Flavobacteriales</taxon>
        <taxon>Flavobacteriaceae</taxon>
        <taxon>Myroides</taxon>
    </lineage>
</organism>
<name>A0A1I3QLD6_9FLAO</name>
<reference evidence="3" key="1">
    <citation type="submission" date="2016-10" db="EMBL/GenBank/DDBJ databases">
        <authorList>
            <person name="Varghese N."/>
            <person name="Submissions S."/>
        </authorList>
    </citation>
    <scope>NUCLEOTIDE SEQUENCE [LARGE SCALE GENOMIC DNA]</scope>
    <source>
        <strain evidence="3">DSM 26542</strain>
    </source>
</reference>
<keyword evidence="1" id="KW-0732">Signal</keyword>
<gene>
    <name evidence="2" type="ORF">SAMN04487893_10611</name>
</gene>
<dbReference type="RefSeq" id="WP_090678664.1">
    <property type="nucleotide sequence ID" value="NZ_FORU01000006.1"/>
</dbReference>
<dbReference type="STRING" id="1150112.SAMN04487893_10611"/>
<sequence>MKSKTTKVTILSVLFLFFSFNTLFSQSQEYQANYNYDPPVGNHTVTIEQYEQLKDILQGTYTSKNLFSHQSPFAIVPSIKIISEKIAGEIQVVKVIKLEIGLTSQGINSDFVFHKFRHVFTITADNASEAISKAIQQLRKEQKLKSFFIESNKNIVAFYQSNCATVLNTVRVNIERQEYSKAFDYLRYVPETVSCYQESEKIITKIYLDSKEENCRNLVQKAHAAESQRDYSKALYYLQFVETNINCYSSATALVEKIGERVDDQVIRDFEMEKLKFSKLTDLKKMEVLAKEVDYLGVTINE</sequence>
<dbReference type="EMBL" id="FORU01000006">
    <property type="protein sequence ID" value="SFJ34006.1"/>
    <property type="molecule type" value="Genomic_DNA"/>
</dbReference>
<accession>A0A1I3QLD6</accession>
<evidence type="ECO:0000313" key="2">
    <source>
        <dbReference type="EMBL" id="SFJ34006.1"/>
    </source>
</evidence>
<proteinExistence type="predicted"/>
<dbReference type="Proteomes" id="UP000243887">
    <property type="component" value="Unassembled WGS sequence"/>
</dbReference>
<keyword evidence="3" id="KW-1185">Reference proteome</keyword>
<dbReference type="AlphaFoldDB" id="A0A1I3QLD6"/>
<feature type="signal peptide" evidence="1">
    <location>
        <begin position="1"/>
        <end position="25"/>
    </location>
</feature>
<feature type="chain" id="PRO_5017312081" evidence="1">
    <location>
        <begin position="26"/>
        <end position="302"/>
    </location>
</feature>
<protein>
    <submittedName>
        <fullName evidence="2">Uncharacterized protein</fullName>
    </submittedName>
</protein>
<evidence type="ECO:0000313" key="3">
    <source>
        <dbReference type="Proteomes" id="UP000243887"/>
    </source>
</evidence>
<evidence type="ECO:0000256" key="1">
    <source>
        <dbReference type="SAM" id="SignalP"/>
    </source>
</evidence>
<dbReference type="OrthoDB" id="1049190at2"/>